<evidence type="ECO:0000256" key="11">
    <source>
        <dbReference type="RuleBase" id="RU004011"/>
    </source>
</evidence>
<dbReference type="AlphaFoldDB" id="A0AAE1RL88"/>
<dbReference type="Gene3D" id="3.30.70.141">
    <property type="entry name" value="Nucleoside diphosphate kinase-like domain"/>
    <property type="match status" value="2"/>
</dbReference>
<dbReference type="InterPro" id="IPR001564">
    <property type="entry name" value="Nucleoside_diP_kinase"/>
</dbReference>
<reference evidence="14" key="1">
    <citation type="submission" date="2023-12" db="EMBL/GenBank/DDBJ databases">
        <title>Genome assembly of Anisodus tanguticus.</title>
        <authorList>
            <person name="Wang Y.-J."/>
        </authorList>
    </citation>
    <scope>NUCLEOTIDE SEQUENCE</scope>
    <source>
        <strain evidence="14">KB-2021</strain>
        <tissue evidence="14">Leaf</tissue>
    </source>
</reference>
<comment type="catalytic activity">
    <reaction evidence="1 12">
        <text>a 2'-deoxyribonucleoside 5'-diphosphate + ATP = a 2'-deoxyribonucleoside 5'-triphosphate + ADP</text>
        <dbReference type="Rhea" id="RHEA:44640"/>
        <dbReference type="ChEBI" id="CHEBI:30616"/>
        <dbReference type="ChEBI" id="CHEBI:61560"/>
        <dbReference type="ChEBI" id="CHEBI:73316"/>
        <dbReference type="ChEBI" id="CHEBI:456216"/>
        <dbReference type="EC" id="2.7.4.6"/>
    </reaction>
</comment>
<dbReference type="GO" id="GO:0006228">
    <property type="term" value="P:UTP biosynthetic process"/>
    <property type="evidence" value="ECO:0007669"/>
    <property type="project" value="InterPro"/>
</dbReference>
<evidence type="ECO:0000256" key="9">
    <source>
        <dbReference type="ARBA" id="ARBA00025669"/>
    </source>
</evidence>
<comment type="catalytic activity">
    <reaction evidence="2">
        <text>a ribonucleoside 5'-diphosphate + ATP = a ribonucleoside 5'-triphosphate + ADP</text>
        <dbReference type="Rhea" id="RHEA:18113"/>
        <dbReference type="ChEBI" id="CHEBI:30616"/>
        <dbReference type="ChEBI" id="CHEBI:57930"/>
        <dbReference type="ChEBI" id="CHEBI:61557"/>
        <dbReference type="ChEBI" id="CHEBI:456216"/>
        <dbReference type="EC" id="2.7.4.6"/>
    </reaction>
</comment>
<dbReference type="GO" id="GO:0006183">
    <property type="term" value="P:GTP biosynthetic process"/>
    <property type="evidence" value="ECO:0007669"/>
    <property type="project" value="InterPro"/>
</dbReference>
<evidence type="ECO:0000256" key="7">
    <source>
        <dbReference type="ARBA" id="ARBA00022777"/>
    </source>
</evidence>
<dbReference type="InterPro" id="IPR034907">
    <property type="entry name" value="NDK-like_dom"/>
</dbReference>
<evidence type="ECO:0000313" key="14">
    <source>
        <dbReference type="EMBL" id="KAK4353022.1"/>
    </source>
</evidence>
<name>A0AAE1RL88_9SOLA</name>
<dbReference type="Pfam" id="PF00334">
    <property type="entry name" value="NDK"/>
    <property type="match status" value="2"/>
</dbReference>
<evidence type="ECO:0000256" key="6">
    <source>
        <dbReference type="ARBA" id="ARBA00022741"/>
    </source>
</evidence>
<evidence type="ECO:0000256" key="8">
    <source>
        <dbReference type="ARBA" id="ARBA00022840"/>
    </source>
</evidence>
<dbReference type="GO" id="GO:0006241">
    <property type="term" value="P:CTP biosynthetic process"/>
    <property type="evidence" value="ECO:0007669"/>
    <property type="project" value="InterPro"/>
</dbReference>
<comment type="caution">
    <text evidence="14">The sequence shown here is derived from an EMBL/GenBank/DDBJ whole genome shotgun (WGS) entry which is preliminary data.</text>
</comment>
<evidence type="ECO:0000256" key="5">
    <source>
        <dbReference type="ARBA" id="ARBA00022679"/>
    </source>
</evidence>
<evidence type="ECO:0000256" key="3">
    <source>
        <dbReference type="ARBA" id="ARBA00001946"/>
    </source>
</evidence>
<evidence type="ECO:0000256" key="4">
    <source>
        <dbReference type="ARBA" id="ARBA00008142"/>
    </source>
</evidence>
<dbReference type="GO" id="GO:0005524">
    <property type="term" value="F:ATP binding"/>
    <property type="evidence" value="ECO:0007669"/>
    <property type="project" value="UniProtKB-KW"/>
</dbReference>
<proteinExistence type="inferred from homology"/>
<keyword evidence="8 12" id="KW-0067">ATP-binding</keyword>
<comment type="caution">
    <text evidence="10">Lacks conserved residue(s) required for the propagation of feature annotation.</text>
</comment>
<comment type="function">
    <text evidence="9">Major role in the synthesis of nucleoside triphosphates other than ATP. The ATP gamma phosphate is transferred to the NDP beta phosphate via a ping-pong mechanism, using a phosphorylated active-site intermediate.</text>
</comment>
<comment type="cofactor">
    <cofactor evidence="3">
        <name>Mg(2+)</name>
        <dbReference type="ChEBI" id="CHEBI:18420"/>
    </cofactor>
</comment>
<dbReference type="SMART" id="SM00562">
    <property type="entry name" value="NDK"/>
    <property type="match status" value="1"/>
</dbReference>
<organism evidence="14 15">
    <name type="scientific">Anisodus tanguticus</name>
    <dbReference type="NCBI Taxonomy" id="243964"/>
    <lineage>
        <taxon>Eukaryota</taxon>
        <taxon>Viridiplantae</taxon>
        <taxon>Streptophyta</taxon>
        <taxon>Embryophyta</taxon>
        <taxon>Tracheophyta</taxon>
        <taxon>Spermatophyta</taxon>
        <taxon>Magnoliopsida</taxon>
        <taxon>eudicotyledons</taxon>
        <taxon>Gunneridae</taxon>
        <taxon>Pentapetalae</taxon>
        <taxon>asterids</taxon>
        <taxon>lamiids</taxon>
        <taxon>Solanales</taxon>
        <taxon>Solanaceae</taxon>
        <taxon>Solanoideae</taxon>
        <taxon>Hyoscyameae</taxon>
        <taxon>Anisodus</taxon>
    </lineage>
</organism>
<evidence type="ECO:0000313" key="15">
    <source>
        <dbReference type="Proteomes" id="UP001291623"/>
    </source>
</evidence>
<dbReference type="GO" id="GO:0004550">
    <property type="term" value="F:nucleoside diphosphate kinase activity"/>
    <property type="evidence" value="ECO:0007669"/>
    <property type="project" value="UniProtKB-EC"/>
</dbReference>
<feature type="domain" description="Nucleoside diphosphate kinase-like" evidence="13">
    <location>
        <begin position="8"/>
        <end position="106"/>
    </location>
</feature>
<dbReference type="SUPFAM" id="SSF54919">
    <property type="entry name" value="Nucleoside diphosphate kinase, NDK"/>
    <property type="match status" value="1"/>
</dbReference>
<keyword evidence="15" id="KW-1185">Reference proteome</keyword>
<protein>
    <recommendedName>
        <fullName evidence="12">Nucleoside diphosphate kinase</fullName>
        <ecNumber evidence="12">2.7.4.6</ecNumber>
    </recommendedName>
</protein>
<dbReference type="PANTHER" id="PTHR11349">
    <property type="entry name" value="NUCLEOSIDE DIPHOSPHATE KINASE"/>
    <property type="match status" value="1"/>
</dbReference>
<keyword evidence="5 12" id="KW-0808">Transferase</keyword>
<evidence type="ECO:0000256" key="2">
    <source>
        <dbReference type="ARBA" id="ARBA00000937"/>
    </source>
</evidence>
<keyword evidence="6 12" id="KW-0547">Nucleotide-binding</keyword>
<evidence type="ECO:0000256" key="1">
    <source>
        <dbReference type="ARBA" id="ARBA00000082"/>
    </source>
</evidence>
<evidence type="ECO:0000256" key="10">
    <source>
        <dbReference type="PROSITE-ProRule" id="PRU00706"/>
    </source>
</evidence>
<gene>
    <name evidence="14" type="ORF">RND71_028540</name>
</gene>
<dbReference type="EMBL" id="JAVYJV010000015">
    <property type="protein sequence ID" value="KAK4353022.1"/>
    <property type="molecule type" value="Genomic_DNA"/>
</dbReference>
<dbReference type="InterPro" id="IPR036850">
    <property type="entry name" value="NDK-like_dom_sf"/>
</dbReference>
<comment type="similarity">
    <text evidence="4 10 11">Belongs to the NDK family.</text>
</comment>
<accession>A0AAE1RL88</accession>
<keyword evidence="7 12" id="KW-0418">Kinase</keyword>
<evidence type="ECO:0000256" key="12">
    <source>
        <dbReference type="RuleBase" id="RU004013"/>
    </source>
</evidence>
<dbReference type="PROSITE" id="PS00469">
    <property type="entry name" value="NDPK"/>
    <property type="match status" value="1"/>
</dbReference>
<dbReference type="InterPro" id="IPR023005">
    <property type="entry name" value="Nucleoside_diP_kinase_AS"/>
</dbReference>
<evidence type="ECO:0000259" key="13">
    <source>
        <dbReference type="SMART" id="SM00562"/>
    </source>
</evidence>
<sequence>MHFGANGVLIPDSLKLESQGAINAFSVGLKLITVDRAYAEKHYADLSAKLFFSGLVDYIVSGPVVAMVWAARFENVRNCANVIHGSDSVESAKKEIALWFREGVAEWQSSSFHSWIYE</sequence>
<dbReference type="PRINTS" id="PR01243">
    <property type="entry name" value="NUCDPKINASE"/>
</dbReference>
<dbReference type="EC" id="2.7.4.6" evidence="12"/>
<dbReference type="PROSITE" id="PS51374">
    <property type="entry name" value="NDPK_LIKE"/>
    <property type="match status" value="1"/>
</dbReference>
<dbReference type="Proteomes" id="UP001291623">
    <property type="component" value="Unassembled WGS sequence"/>
</dbReference>